<keyword evidence="2" id="KW-1185">Reference proteome</keyword>
<protein>
    <submittedName>
        <fullName evidence="1">Uncharacterized protein</fullName>
    </submittedName>
</protein>
<sequence>MSSADALQKGELILQLAHRWCCFNVNASGFGRYFAGFNDHCVGIQVFKMMFLRRIFVPIATDVRYLT</sequence>
<dbReference type="AlphaFoldDB" id="A0A411YXD8"/>
<proteinExistence type="predicted"/>
<gene>
    <name evidence="1" type="ORF">D1012_19770</name>
</gene>
<comment type="caution">
    <text evidence="1">The sequence shown here is derived from an EMBL/GenBank/DDBJ whole genome shotgun (WGS) entry which is preliminary data.</text>
</comment>
<reference evidence="1 2" key="1">
    <citation type="submission" date="2018-08" db="EMBL/GenBank/DDBJ databases">
        <title>Flavobacterium tibetense sp. nov., isolated from a wetland YonghuCo on Tibetan Plateau.</title>
        <authorList>
            <person name="Phurbu D."/>
            <person name="Lu H."/>
            <person name="Xing P."/>
        </authorList>
    </citation>
    <scope>NUCLEOTIDE SEQUENCE [LARGE SCALE GENOMIC DNA]</scope>
    <source>
        <strain evidence="1 2">DJC</strain>
    </source>
</reference>
<name>A0A411YXD8_9RHOB</name>
<dbReference type="EMBL" id="QWEY01000015">
    <property type="protein sequence ID" value="RGP35472.1"/>
    <property type="molecule type" value="Genomic_DNA"/>
</dbReference>
<accession>A0A411YXD8</accession>
<dbReference type="Proteomes" id="UP000284547">
    <property type="component" value="Unassembled WGS sequence"/>
</dbReference>
<evidence type="ECO:0000313" key="1">
    <source>
        <dbReference type="EMBL" id="RGP35472.1"/>
    </source>
</evidence>
<organism evidence="1 2">
    <name type="scientific">Pseudotabrizicola alkalilacus</name>
    <dbReference type="NCBI Taxonomy" id="2305252"/>
    <lineage>
        <taxon>Bacteria</taxon>
        <taxon>Pseudomonadati</taxon>
        <taxon>Pseudomonadota</taxon>
        <taxon>Alphaproteobacteria</taxon>
        <taxon>Rhodobacterales</taxon>
        <taxon>Paracoccaceae</taxon>
        <taxon>Pseudotabrizicola</taxon>
    </lineage>
</organism>
<evidence type="ECO:0000313" key="2">
    <source>
        <dbReference type="Proteomes" id="UP000284547"/>
    </source>
</evidence>